<sequence length="386" mass="42818">MIHDTIPPITTGIESNATSSINNPGLNQSSSSVPPQSEPTTKGQIVKKAKISEWVPAAIQWITENLVRHDSGKVHVATIRKMFTESNFFPDSELVNHDQVEMANLKYDLQNPKTASSKKFKALALESVVGTDCIRQNCFMNGSNELGLFGWIIKPQNSANNEQGAQKKSKAISSGQSEETILLSTTPHEPKGQNSVHTNTDGNDILPSPPTKNSENTTTPHHQHREQLQSPKQQQPKRHPHHHMSKYSSLPRPSPSININTVPSHQNHRTSFTFQSMPMDSHVHTSVQGPQGTTHIPPTFDDTSQSTEHNQQHQDKRARIAKSDFNDFATIHHSNQPDHIDNRQAMDSEYYHNQPQSVTLVSHVLDAVAPAPVSSEQDTNDNADAK</sequence>
<name>A0A7S3NGV5_9STRA</name>
<evidence type="ECO:0000256" key="1">
    <source>
        <dbReference type="SAM" id="MobiDB-lite"/>
    </source>
</evidence>
<organism evidence="2">
    <name type="scientific">Aureoumbra lagunensis</name>
    <dbReference type="NCBI Taxonomy" id="44058"/>
    <lineage>
        <taxon>Eukaryota</taxon>
        <taxon>Sar</taxon>
        <taxon>Stramenopiles</taxon>
        <taxon>Ochrophyta</taxon>
        <taxon>Pelagophyceae</taxon>
        <taxon>Pelagomonadales</taxon>
        <taxon>Aureoumbra</taxon>
    </lineage>
</organism>
<dbReference type="EMBL" id="HBIJ01000205">
    <property type="protein sequence ID" value="CAE0359432.1"/>
    <property type="molecule type" value="Transcribed_RNA"/>
</dbReference>
<feature type="compositionally biased region" description="Polar residues" evidence="1">
    <location>
        <begin position="281"/>
        <end position="309"/>
    </location>
</feature>
<feature type="compositionally biased region" description="Basic residues" evidence="1">
    <location>
        <begin position="235"/>
        <end position="245"/>
    </location>
</feature>
<dbReference type="AlphaFoldDB" id="A0A7S3NGV5"/>
<feature type="region of interest" description="Disordered" evidence="1">
    <location>
        <begin position="1"/>
        <end position="45"/>
    </location>
</feature>
<feature type="compositionally biased region" description="Polar residues" evidence="1">
    <location>
        <begin position="184"/>
        <end position="202"/>
    </location>
</feature>
<evidence type="ECO:0000313" key="2">
    <source>
        <dbReference type="EMBL" id="CAE0359432.1"/>
    </source>
</evidence>
<feature type="region of interest" description="Disordered" evidence="1">
    <location>
        <begin position="281"/>
        <end position="316"/>
    </location>
</feature>
<feature type="compositionally biased region" description="Polar residues" evidence="1">
    <location>
        <begin position="211"/>
        <end position="220"/>
    </location>
</feature>
<gene>
    <name evidence="2" type="ORF">ALAG00032_LOCUS160</name>
</gene>
<feature type="compositionally biased region" description="Polar residues" evidence="1">
    <location>
        <begin position="255"/>
        <end position="264"/>
    </location>
</feature>
<protein>
    <submittedName>
        <fullName evidence="2">Uncharacterized protein</fullName>
    </submittedName>
</protein>
<proteinExistence type="predicted"/>
<accession>A0A7S3NGV5</accession>
<feature type="compositionally biased region" description="Polar residues" evidence="1">
    <location>
        <begin position="12"/>
        <end position="27"/>
    </location>
</feature>
<reference evidence="2" key="1">
    <citation type="submission" date="2021-01" db="EMBL/GenBank/DDBJ databases">
        <authorList>
            <person name="Corre E."/>
            <person name="Pelletier E."/>
            <person name="Niang G."/>
            <person name="Scheremetjew M."/>
            <person name="Finn R."/>
            <person name="Kale V."/>
            <person name="Holt S."/>
            <person name="Cochrane G."/>
            <person name="Meng A."/>
            <person name="Brown T."/>
            <person name="Cohen L."/>
        </authorList>
    </citation>
    <scope>NUCLEOTIDE SEQUENCE</scope>
    <source>
        <strain evidence="2">CCMP1510</strain>
    </source>
</reference>
<feature type="region of interest" description="Disordered" evidence="1">
    <location>
        <begin position="184"/>
        <end position="264"/>
    </location>
</feature>